<protein>
    <submittedName>
        <fullName evidence="2">Uncharacterized protein</fullName>
    </submittedName>
</protein>
<evidence type="ECO:0000313" key="2">
    <source>
        <dbReference type="EMBL" id="AQK53400.1"/>
    </source>
</evidence>
<reference evidence="2" key="1">
    <citation type="submission" date="2015-12" db="EMBL/GenBank/DDBJ databases">
        <title>Update maize B73 reference genome by single molecule sequencing technologies.</title>
        <authorList>
            <consortium name="Maize Genome Sequencing Project"/>
            <person name="Ware D."/>
        </authorList>
    </citation>
    <scope>NUCLEOTIDE SEQUENCE</scope>
    <source>
        <tissue evidence="2">Seedling</tissue>
    </source>
</reference>
<evidence type="ECO:0000256" key="1">
    <source>
        <dbReference type="SAM" id="MobiDB-lite"/>
    </source>
</evidence>
<dbReference type="InParanoid" id="A0A1D6Q4B9"/>
<name>A0A1D6Q4B9_MAIZE</name>
<organism evidence="2">
    <name type="scientific">Zea mays</name>
    <name type="common">Maize</name>
    <dbReference type="NCBI Taxonomy" id="4577"/>
    <lineage>
        <taxon>Eukaryota</taxon>
        <taxon>Viridiplantae</taxon>
        <taxon>Streptophyta</taxon>
        <taxon>Embryophyta</taxon>
        <taxon>Tracheophyta</taxon>
        <taxon>Spermatophyta</taxon>
        <taxon>Magnoliopsida</taxon>
        <taxon>Liliopsida</taxon>
        <taxon>Poales</taxon>
        <taxon>Poaceae</taxon>
        <taxon>PACMAD clade</taxon>
        <taxon>Panicoideae</taxon>
        <taxon>Andropogonodae</taxon>
        <taxon>Andropogoneae</taxon>
        <taxon>Tripsacinae</taxon>
        <taxon>Zea</taxon>
    </lineage>
</organism>
<accession>A0A1D6Q4B9</accession>
<dbReference type="EMBL" id="CM000780">
    <property type="protein sequence ID" value="AQK53400.1"/>
    <property type="molecule type" value="Genomic_DNA"/>
</dbReference>
<feature type="compositionally biased region" description="Basic residues" evidence="1">
    <location>
        <begin position="73"/>
        <end position="84"/>
    </location>
</feature>
<feature type="region of interest" description="Disordered" evidence="1">
    <location>
        <begin position="55"/>
        <end position="91"/>
    </location>
</feature>
<gene>
    <name evidence="2" type="ORF">ZEAMMB73_Zm00001d050982</name>
</gene>
<proteinExistence type="predicted"/>
<dbReference type="AlphaFoldDB" id="A0A1D6Q4B9"/>
<sequence>MTTAGRDKASMAGAKRVVARQWRWQLERRRLEQGERWAAFGSGSRRRAAVAVAAGIPATPPPGHPATATGNHQHQRRVKSRRRRLDSGDEASRGREVYLGVGGRWRLEERRSNLLLVAVFLCFRERWICPGVTL</sequence>